<dbReference type="EMBL" id="CP132914">
    <property type="protein sequence ID" value="WMB74063.1"/>
    <property type="molecule type" value="Genomic_DNA"/>
</dbReference>
<reference evidence="1" key="1">
    <citation type="submission" date="2023-08" db="EMBL/GenBank/DDBJ databases">
        <title>Complete genome sequence of Shewanella oncorhynchi Z-P2, a siderophore putrebactin-producing bacterium.</title>
        <authorList>
            <person name="Zhang Y."/>
        </authorList>
    </citation>
    <scope>NUCLEOTIDE SEQUENCE</scope>
    <source>
        <strain evidence="1">Z-P2</strain>
    </source>
</reference>
<dbReference type="Proteomes" id="UP001236800">
    <property type="component" value="Chromosome"/>
</dbReference>
<sequence length="41" mass="4750">MKQSAVIKDALRQWYTLPRKQAGSCQQFLKRLAEELAKEGK</sequence>
<name>A0AA50Q7G4_9GAMM</name>
<dbReference type="KEGG" id="sog:RA178_05455"/>
<organism evidence="1">
    <name type="scientific">Shewanella oncorhynchi</name>
    <dbReference type="NCBI Taxonomy" id="2726434"/>
    <lineage>
        <taxon>Bacteria</taxon>
        <taxon>Pseudomonadati</taxon>
        <taxon>Pseudomonadota</taxon>
        <taxon>Gammaproteobacteria</taxon>
        <taxon>Alteromonadales</taxon>
        <taxon>Shewanellaceae</taxon>
        <taxon>Shewanella</taxon>
    </lineage>
</organism>
<protein>
    <submittedName>
        <fullName evidence="1">Uncharacterized protein</fullName>
    </submittedName>
</protein>
<dbReference type="RefSeq" id="WP_012089916.1">
    <property type="nucleotide sequence ID" value="NZ_CP132914.1"/>
</dbReference>
<proteinExistence type="predicted"/>
<accession>A0AA50Q7G4</accession>
<gene>
    <name evidence="1" type="ORF">RA178_05455</name>
</gene>
<dbReference type="GeneID" id="301338609"/>
<evidence type="ECO:0000313" key="1">
    <source>
        <dbReference type="EMBL" id="WMB74063.1"/>
    </source>
</evidence>
<dbReference type="AlphaFoldDB" id="A0AA50Q7G4"/>